<dbReference type="Pfam" id="PF06653">
    <property type="entry name" value="Claudin_3"/>
    <property type="match status" value="1"/>
</dbReference>
<feature type="transmembrane region" description="Helical" evidence="1">
    <location>
        <begin position="79"/>
        <end position="100"/>
    </location>
</feature>
<dbReference type="PANTHER" id="PTHR37446">
    <property type="entry name" value="CLAUDIN-LIKE IN CAENORHABDITIS"/>
    <property type="match status" value="1"/>
</dbReference>
<sequence length="182" mass="19953">MCLSGLTQILYGVLMGASAILTAIALFTPSWNTLEDNLNDGIKTDPSKWNGLMPWSCVNHSKGNTCQDWWANLPTWLRTVVVCMILSLIVEIFAFVYNVLTCLACCCKKYVIHPLTFFAVVSTILLLIADIVYAAEWGEFIKGIDTSSQLGYSYWLSIGALICSAASVIVGAIAVFFGERCC</sequence>
<keyword evidence="1" id="KW-0812">Transmembrane</keyword>
<feature type="transmembrane region" description="Helical" evidence="1">
    <location>
        <begin position="154"/>
        <end position="177"/>
    </location>
</feature>
<evidence type="ECO:0000313" key="2">
    <source>
        <dbReference type="EMBL" id="CAB3399380.1"/>
    </source>
</evidence>
<dbReference type="Proteomes" id="UP000494206">
    <property type="component" value="Unassembled WGS sequence"/>
</dbReference>
<comment type="caution">
    <text evidence="2">The sequence shown here is derived from an EMBL/GenBank/DDBJ whole genome shotgun (WGS) entry which is preliminary data.</text>
</comment>
<evidence type="ECO:0000256" key="1">
    <source>
        <dbReference type="SAM" id="Phobius"/>
    </source>
</evidence>
<feature type="transmembrane region" description="Helical" evidence="1">
    <location>
        <begin position="9"/>
        <end position="28"/>
    </location>
</feature>
<keyword evidence="1" id="KW-0472">Membrane</keyword>
<dbReference type="EMBL" id="CADEPM010000002">
    <property type="protein sequence ID" value="CAB3399380.1"/>
    <property type="molecule type" value="Genomic_DNA"/>
</dbReference>
<protein>
    <submittedName>
        <fullName evidence="2">Uncharacterized protein</fullName>
    </submittedName>
</protein>
<feature type="transmembrane region" description="Helical" evidence="1">
    <location>
        <begin position="112"/>
        <end position="134"/>
    </location>
</feature>
<dbReference type="Gene3D" id="1.20.140.150">
    <property type="match status" value="1"/>
</dbReference>
<dbReference type="InterPro" id="IPR009545">
    <property type="entry name" value="Claudin-like"/>
</dbReference>
<evidence type="ECO:0000313" key="3">
    <source>
        <dbReference type="Proteomes" id="UP000494206"/>
    </source>
</evidence>
<accession>A0A8S1EF82</accession>
<name>A0A8S1EF82_9PELO</name>
<gene>
    <name evidence="2" type="ORF">CBOVIS_LOCUS2512</name>
</gene>
<reference evidence="2 3" key="1">
    <citation type="submission" date="2020-04" db="EMBL/GenBank/DDBJ databases">
        <authorList>
            <person name="Laetsch R D."/>
            <person name="Stevens L."/>
            <person name="Kumar S."/>
            <person name="Blaxter L. M."/>
        </authorList>
    </citation>
    <scope>NUCLEOTIDE SEQUENCE [LARGE SCALE GENOMIC DNA]</scope>
</reference>
<dbReference type="OrthoDB" id="5823731at2759"/>
<keyword evidence="3" id="KW-1185">Reference proteome</keyword>
<proteinExistence type="predicted"/>
<dbReference type="PANTHER" id="PTHR37446:SF1">
    <property type="entry name" value="CLAUDIN"/>
    <property type="match status" value="1"/>
</dbReference>
<organism evidence="2 3">
    <name type="scientific">Caenorhabditis bovis</name>
    <dbReference type="NCBI Taxonomy" id="2654633"/>
    <lineage>
        <taxon>Eukaryota</taxon>
        <taxon>Metazoa</taxon>
        <taxon>Ecdysozoa</taxon>
        <taxon>Nematoda</taxon>
        <taxon>Chromadorea</taxon>
        <taxon>Rhabditida</taxon>
        <taxon>Rhabditina</taxon>
        <taxon>Rhabditomorpha</taxon>
        <taxon>Rhabditoidea</taxon>
        <taxon>Rhabditidae</taxon>
        <taxon>Peloderinae</taxon>
        <taxon>Caenorhabditis</taxon>
    </lineage>
</organism>
<keyword evidence="1" id="KW-1133">Transmembrane helix</keyword>
<dbReference type="AlphaFoldDB" id="A0A8S1EF82"/>